<keyword evidence="12" id="KW-0496">Mitochondrion</keyword>
<evidence type="ECO:0000256" key="4">
    <source>
        <dbReference type="ARBA" id="ARBA00022547"/>
    </source>
</evidence>
<dbReference type="GeneID" id="38287617"/>
<keyword evidence="4" id="KW-0138">CF(0)</keyword>
<evidence type="ECO:0000256" key="8">
    <source>
        <dbReference type="ARBA" id="ARBA00023065"/>
    </source>
</evidence>
<keyword evidence="3" id="KW-0813">Transport</keyword>
<dbReference type="SUPFAM" id="SSF81336">
    <property type="entry name" value="F1F0 ATP synthase subunit A"/>
    <property type="match status" value="1"/>
</dbReference>
<evidence type="ECO:0000256" key="1">
    <source>
        <dbReference type="ARBA" id="ARBA00004141"/>
    </source>
</evidence>
<evidence type="ECO:0000256" key="7">
    <source>
        <dbReference type="ARBA" id="ARBA00022989"/>
    </source>
</evidence>
<evidence type="ECO:0000256" key="3">
    <source>
        <dbReference type="ARBA" id="ARBA00022448"/>
    </source>
</evidence>
<sequence length="171" mass="19540">MILNTYYLSSSLFKGVFGKNENNIFQLFLFFLLIVFLFLRIPFIYGSMGFFSVVFLMIIPLFLSLFFIRLEFSLFDFFSSLIPGGTPLWIAPLVGVAETISYIVRPFVLIIRPFLNITIGAIGVAAVGGMSFSISGKMLILFMSFLFFYEVFVAIVHWFIVVNILLFSKDH</sequence>
<evidence type="ECO:0000256" key="10">
    <source>
        <dbReference type="ARBA" id="ARBA00023310"/>
    </source>
</evidence>
<keyword evidence="10" id="KW-0066">ATP synthesis</keyword>
<keyword evidence="9 11" id="KW-0472">Membrane</keyword>
<dbReference type="GO" id="GO:0045259">
    <property type="term" value="C:proton-transporting ATP synthase complex"/>
    <property type="evidence" value="ECO:0007669"/>
    <property type="project" value="UniProtKB-KW"/>
</dbReference>
<comment type="similarity">
    <text evidence="2">Belongs to the ATPase A chain family.</text>
</comment>
<organism evidence="12">
    <name type="scientific">Lepidotrema longipenis</name>
    <dbReference type="NCBI Taxonomy" id="330067"/>
    <lineage>
        <taxon>Eukaryota</taxon>
        <taxon>Metazoa</taxon>
        <taxon>Spiralia</taxon>
        <taxon>Lophotrochozoa</taxon>
        <taxon>Platyhelminthes</taxon>
        <taxon>Monogenea</taxon>
        <taxon>Monopisthocotylea</taxon>
        <taxon>Dactylogyridea</taxon>
        <taxon>Diplectanidae</taxon>
        <taxon>Lepidotrema</taxon>
    </lineage>
</organism>
<dbReference type="Gene3D" id="1.20.120.220">
    <property type="entry name" value="ATP synthase, F0 complex, subunit A"/>
    <property type="match status" value="1"/>
</dbReference>
<feature type="transmembrane region" description="Helical" evidence="11">
    <location>
        <begin position="24"/>
        <end position="43"/>
    </location>
</feature>
<gene>
    <name evidence="12" type="primary">atp6</name>
</gene>
<dbReference type="InterPro" id="IPR035908">
    <property type="entry name" value="F0_ATP_A_sf"/>
</dbReference>
<keyword evidence="8" id="KW-0406">Ion transport</keyword>
<feature type="transmembrane region" description="Helical" evidence="11">
    <location>
        <begin position="88"/>
        <end position="107"/>
    </location>
</feature>
<reference evidence="12" key="1">
    <citation type="submission" date="2018-05" db="EMBL/GenBank/DDBJ databases">
        <authorList>
            <person name="Lanie J.A."/>
            <person name="Ng W.-L."/>
            <person name="Kazmierczak K.M."/>
            <person name="Andrzejewski T.M."/>
            <person name="Davidsen T.M."/>
            <person name="Wayne K.J."/>
            <person name="Tettelin H."/>
            <person name="Glass J.I."/>
            <person name="Rusch D."/>
            <person name="Podicherti R."/>
            <person name="Tsui H.-C.T."/>
            <person name="Winkler M.E."/>
        </authorList>
    </citation>
    <scope>NUCLEOTIDE SEQUENCE</scope>
</reference>
<dbReference type="AlphaFoldDB" id="A0A346Q022"/>
<feature type="transmembrane region" description="Helical" evidence="11">
    <location>
        <begin position="140"/>
        <end position="167"/>
    </location>
</feature>
<evidence type="ECO:0000256" key="9">
    <source>
        <dbReference type="ARBA" id="ARBA00023136"/>
    </source>
</evidence>
<evidence type="ECO:0000256" key="2">
    <source>
        <dbReference type="ARBA" id="ARBA00006810"/>
    </source>
</evidence>
<geneLocation type="mitochondrion" evidence="12"/>
<dbReference type="RefSeq" id="YP_009524388.1">
    <property type="nucleotide sequence ID" value="NC_039617.1"/>
</dbReference>
<dbReference type="GO" id="GO:0015986">
    <property type="term" value="P:proton motive force-driven ATP synthesis"/>
    <property type="evidence" value="ECO:0007669"/>
    <property type="project" value="InterPro"/>
</dbReference>
<dbReference type="PRINTS" id="PR00123">
    <property type="entry name" value="ATPASEA"/>
</dbReference>
<keyword evidence="6" id="KW-0375">Hydrogen ion transport</keyword>
<feature type="transmembrane region" description="Helical" evidence="11">
    <location>
        <begin position="114"/>
        <end position="134"/>
    </location>
</feature>
<dbReference type="EMBL" id="MH328203">
    <property type="protein sequence ID" value="AXR86348.1"/>
    <property type="molecule type" value="Genomic_DNA"/>
</dbReference>
<evidence type="ECO:0000256" key="11">
    <source>
        <dbReference type="SAM" id="Phobius"/>
    </source>
</evidence>
<accession>A0A346Q022</accession>
<evidence type="ECO:0000256" key="6">
    <source>
        <dbReference type="ARBA" id="ARBA00022781"/>
    </source>
</evidence>
<evidence type="ECO:0000256" key="5">
    <source>
        <dbReference type="ARBA" id="ARBA00022692"/>
    </source>
</evidence>
<feature type="transmembrane region" description="Helical" evidence="11">
    <location>
        <begin position="50"/>
        <end position="68"/>
    </location>
</feature>
<proteinExistence type="inferred from homology"/>
<name>A0A346Q022_9PLAT</name>
<keyword evidence="5 11" id="KW-0812">Transmembrane</keyword>
<protein>
    <submittedName>
        <fullName evidence="12">ATP synthase F0 subunit 6</fullName>
    </submittedName>
</protein>
<dbReference type="GO" id="GO:0015078">
    <property type="term" value="F:proton transmembrane transporter activity"/>
    <property type="evidence" value="ECO:0007669"/>
    <property type="project" value="InterPro"/>
</dbReference>
<comment type="subcellular location">
    <subcellularLocation>
        <location evidence="1">Membrane</location>
        <topology evidence="1">Multi-pass membrane protein</topology>
    </subcellularLocation>
</comment>
<evidence type="ECO:0000313" key="12">
    <source>
        <dbReference type="EMBL" id="AXR86348.1"/>
    </source>
</evidence>
<dbReference type="InterPro" id="IPR000568">
    <property type="entry name" value="ATP_synth_F0_asu"/>
</dbReference>
<keyword evidence="7 11" id="KW-1133">Transmembrane helix</keyword>